<accession>A0A0K1PL73</accession>
<dbReference type="KEGG" id="llu:AKJ09_00926"/>
<organism evidence="1 2">
    <name type="scientific">Labilithrix luteola</name>
    <dbReference type="NCBI Taxonomy" id="1391654"/>
    <lineage>
        <taxon>Bacteria</taxon>
        <taxon>Pseudomonadati</taxon>
        <taxon>Myxococcota</taxon>
        <taxon>Polyangia</taxon>
        <taxon>Polyangiales</taxon>
        <taxon>Labilitrichaceae</taxon>
        <taxon>Labilithrix</taxon>
    </lineage>
</organism>
<evidence type="ECO:0000313" key="2">
    <source>
        <dbReference type="Proteomes" id="UP000064967"/>
    </source>
</evidence>
<name>A0A0K1PL73_9BACT</name>
<protein>
    <submittedName>
        <fullName evidence="1">Uncharacterized protein</fullName>
    </submittedName>
</protein>
<evidence type="ECO:0000313" key="1">
    <source>
        <dbReference type="EMBL" id="AKU94262.1"/>
    </source>
</evidence>
<gene>
    <name evidence="1" type="ORF">AKJ09_00926</name>
</gene>
<dbReference type="AlphaFoldDB" id="A0A0K1PL73"/>
<dbReference type="EMBL" id="CP012333">
    <property type="protein sequence ID" value="AKU94262.1"/>
    <property type="molecule type" value="Genomic_DNA"/>
</dbReference>
<dbReference type="OrthoDB" id="5490449at2"/>
<sequence length="340" mass="36922">MRRAALALLVLVLAITGVGCPCVRSAVNASPELRWWLFSNFGASKMCPEMMKRGVPLKLQALGAASVGRFFPQQCNVQVDDARKAIVMTASGTGYAMLPVTRRVGFSVGMTVEYLPDFRMEDDSMYVWGKFNRFIVPPELRIVGVENALVNLATKTPAGDVATLLGRGIVEGEIGRGFTVVRQDDGDDFTLGHLEPPEKPKRHFKRGDDHVVLASDLTELKPQSRDYLGPFEINDSGAALFFRAKVDRGPVTYAVVERSVGDLWRRSYEAAQPMAAPPGMLLASGTMAGGEASLKFPLERGSYYVVVENQAPAAFAPLGVTLPVPETSAYVSYSAEIGDR</sequence>
<proteinExistence type="predicted"/>
<reference evidence="1 2" key="1">
    <citation type="submission" date="2015-08" db="EMBL/GenBank/DDBJ databases">
        <authorList>
            <person name="Babu N.S."/>
            <person name="Beckwith C.J."/>
            <person name="Beseler K.G."/>
            <person name="Brison A."/>
            <person name="Carone J.V."/>
            <person name="Caskin T.P."/>
            <person name="Diamond M."/>
            <person name="Durham M.E."/>
            <person name="Foxe J.M."/>
            <person name="Go M."/>
            <person name="Henderson B.A."/>
            <person name="Jones I.B."/>
            <person name="McGettigan J.A."/>
            <person name="Micheletti S.J."/>
            <person name="Nasrallah M.E."/>
            <person name="Ortiz D."/>
            <person name="Piller C.R."/>
            <person name="Privatt S.R."/>
            <person name="Schneider S.L."/>
            <person name="Sharp S."/>
            <person name="Smith T.C."/>
            <person name="Stanton J.D."/>
            <person name="Ullery H.E."/>
            <person name="Wilson R.J."/>
            <person name="Serrano M.G."/>
            <person name="Buck G."/>
            <person name="Lee V."/>
            <person name="Wang Y."/>
            <person name="Carvalho R."/>
            <person name="Voegtly L."/>
            <person name="Shi R."/>
            <person name="Duckworth R."/>
            <person name="Johnson A."/>
            <person name="Loviza R."/>
            <person name="Walstead R."/>
            <person name="Shah Z."/>
            <person name="Kiflezghi M."/>
            <person name="Wade K."/>
            <person name="Ball S.L."/>
            <person name="Bradley K.W."/>
            <person name="Asai D.J."/>
            <person name="Bowman C.A."/>
            <person name="Russell D.A."/>
            <person name="Pope W.H."/>
            <person name="Jacobs-Sera D."/>
            <person name="Hendrix R.W."/>
            <person name="Hatfull G.F."/>
        </authorList>
    </citation>
    <scope>NUCLEOTIDE SEQUENCE [LARGE SCALE GENOMIC DNA]</scope>
    <source>
        <strain evidence="1 2">DSM 27648</strain>
    </source>
</reference>
<keyword evidence="2" id="KW-1185">Reference proteome</keyword>
<dbReference type="PROSITE" id="PS51257">
    <property type="entry name" value="PROKAR_LIPOPROTEIN"/>
    <property type="match status" value="1"/>
</dbReference>
<dbReference type="RefSeq" id="WP_146645886.1">
    <property type="nucleotide sequence ID" value="NZ_CP012333.1"/>
</dbReference>
<dbReference type="Proteomes" id="UP000064967">
    <property type="component" value="Chromosome"/>
</dbReference>